<accession>A0A6J4H6A3</accession>
<proteinExistence type="predicted"/>
<dbReference type="AlphaFoldDB" id="A0A6J4H6A3"/>
<feature type="compositionally biased region" description="Basic and acidic residues" evidence="1">
    <location>
        <begin position="600"/>
        <end position="619"/>
    </location>
</feature>
<evidence type="ECO:0000259" key="3">
    <source>
        <dbReference type="Pfam" id="PF20091"/>
    </source>
</evidence>
<name>A0A6J4H6A3_9PROT</name>
<dbReference type="InterPro" id="IPR045394">
    <property type="entry name" value="Abhydrolase_dom"/>
</dbReference>
<keyword evidence="2" id="KW-0732">Signal</keyword>
<feature type="signal peptide" evidence="2">
    <location>
        <begin position="1"/>
        <end position="23"/>
    </location>
</feature>
<feature type="region of interest" description="Disordered" evidence="1">
    <location>
        <begin position="599"/>
        <end position="619"/>
    </location>
</feature>
<feature type="domain" description="Alpha/beta hydrolase" evidence="3">
    <location>
        <begin position="268"/>
        <end position="647"/>
    </location>
</feature>
<organism evidence="4">
    <name type="scientific">uncultured Acetobacteraceae bacterium</name>
    <dbReference type="NCBI Taxonomy" id="169975"/>
    <lineage>
        <taxon>Bacteria</taxon>
        <taxon>Pseudomonadati</taxon>
        <taxon>Pseudomonadota</taxon>
        <taxon>Alphaproteobacteria</taxon>
        <taxon>Acetobacterales</taxon>
        <taxon>Acetobacteraceae</taxon>
        <taxon>environmental samples</taxon>
    </lineage>
</organism>
<evidence type="ECO:0000256" key="1">
    <source>
        <dbReference type="SAM" id="MobiDB-lite"/>
    </source>
</evidence>
<protein>
    <recommendedName>
        <fullName evidence="3">Alpha/beta hydrolase domain-containing protein</fullName>
    </recommendedName>
</protein>
<evidence type="ECO:0000313" key="4">
    <source>
        <dbReference type="EMBL" id="CAA9215428.1"/>
    </source>
</evidence>
<feature type="chain" id="PRO_5026727877" description="Alpha/beta hydrolase domain-containing protein" evidence="2">
    <location>
        <begin position="24"/>
        <end position="660"/>
    </location>
</feature>
<dbReference type="EMBL" id="CADCTG010000037">
    <property type="protein sequence ID" value="CAA9215428.1"/>
    <property type="molecule type" value="Genomic_DNA"/>
</dbReference>
<dbReference type="Pfam" id="PF20091">
    <property type="entry name" value="Abhydrolase_10"/>
    <property type="match status" value="1"/>
</dbReference>
<reference evidence="4" key="1">
    <citation type="submission" date="2020-02" db="EMBL/GenBank/DDBJ databases">
        <authorList>
            <person name="Meier V. D."/>
        </authorList>
    </citation>
    <scope>NUCLEOTIDE SEQUENCE</scope>
    <source>
        <strain evidence="4">AVDCRST_MAG08</strain>
    </source>
</reference>
<sequence>MSRALLACAAALAFGSAAEPAEARVVSIEIESSEPFAGGRDFGAGPYLRVSGKARGELDPADPRNAAIVDLDRAPRNARGTVDYATEFHLLRPADPARSSGRVVHEVTNRGRKLLFSYLYDAAGVPEAALNELRDARAVGSALPLAQGHVLLWNGWDPTAPRAGGNLRLEAPVLAGVAGTVRDEFVFGTRVNPADRPEAPLSFAVADPDPARATLTVRRTRAEPPREVPRGAWAYAGPRAVRLLPEGARFEPGSVYELRYPARDPHVFGVGFAATRDLASFLRHERADEAGRPSPLEGLRVQAVLAVGISQSSRYLRHHIDLGMNADERGRRVFDGALGHTGGAGRVFGNERFAQPGRTATWHEDHAFPENWFPLAHAETTDPISGRTGAILRDPVTDPLFMKVSTSTEYWQKGSSLIHTDPAGARDLPEPPGVRHYLVAGTKHAGRAGATTAPGNCANANNPHSAGPLLRALLVALDAWATRGEPPPASRVPRIADGTLLPAEAALEAFPAVPGLLRSRFANPVAPVTDWVAGTRGTEGAWRVLVPAVDADGNERAGVLLPDIAVPLGTYTGWNLYAAEALRGELCDREGSFAPFAPDRAAREAAGDPRPSLRERHGTRARYAEAVRAAADALVRDRLMLPEDATASTTAAAQVADLPD</sequence>
<gene>
    <name evidence="4" type="ORF">AVDCRST_MAG08-370</name>
</gene>
<evidence type="ECO:0000256" key="2">
    <source>
        <dbReference type="SAM" id="SignalP"/>
    </source>
</evidence>